<evidence type="ECO:0000313" key="2">
    <source>
        <dbReference type="EMBL" id="KKK75847.1"/>
    </source>
</evidence>
<protein>
    <submittedName>
        <fullName evidence="2">Uncharacterized protein</fullName>
    </submittedName>
</protein>
<name>A0A0F8Y378_9ZZZZ</name>
<gene>
    <name evidence="2" type="ORF">LCGC14_2869620</name>
</gene>
<proteinExistence type="predicted"/>
<accession>A0A0F8Y378</accession>
<dbReference type="EMBL" id="LAZR01055673">
    <property type="protein sequence ID" value="KKK75847.1"/>
    <property type="molecule type" value="Genomic_DNA"/>
</dbReference>
<feature type="compositionally biased region" description="Basic and acidic residues" evidence="1">
    <location>
        <begin position="1"/>
        <end position="15"/>
    </location>
</feature>
<reference evidence="2" key="1">
    <citation type="journal article" date="2015" name="Nature">
        <title>Complex archaea that bridge the gap between prokaryotes and eukaryotes.</title>
        <authorList>
            <person name="Spang A."/>
            <person name="Saw J.H."/>
            <person name="Jorgensen S.L."/>
            <person name="Zaremba-Niedzwiedzka K."/>
            <person name="Martijn J."/>
            <person name="Lind A.E."/>
            <person name="van Eijk R."/>
            <person name="Schleper C."/>
            <person name="Guy L."/>
            <person name="Ettema T.J."/>
        </authorList>
    </citation>
    <scope>NUCLEOTIDE SEQUENCE</scope>
</reference>
<evidence type="ECO:0000256" key="1">
    <source>
        <dbReference type="SAM" id="MobiDB-lite"/>
    </source>
</evidence>
<dbReference type="AlphaFoldDB" id="A0A0F8Y378"/>
<sequence>MTGEGTAEREPHVQRESSGIGTALSELAGNIDELENRLCPVLIDPVPSTDEAKEQEALVPLAEDLRAHKDRIYRLNDKINDIRNRIEL</sequence>
<feature type="region of interest" description="Disordered" evidence="1">
    <location>
        <begin position="1"/>
        <end position="21"/>
    </location>
</feature>
<organism evidence="2">
    <name type="scientific">marine sediment metagenome</name>
    <dbReference type="NCBI Taxonomy" id="412755"/>
    <lineage>
        <taxon>unclassified sequences</taxon>
        <taxon>metagenomes</taxon>
        <taxon>ecological metagenomes</taxon>
    </lineage>
</organism>
<comment type="caution">
    <text evidence="2">The sequence shown here is derived from an EMBL/GenBank/DDBJ whole genome shotgun (WGS) entry which is preliminary data.</text>
</comment>